<evidence type="ECO:0000256" key="11">
    <source>
        <dbReference type="RuleBase" id="RU004181"/>
    </source>
</evidence>
<evidence type="ECO:0000256" key="1">
    <source>
        <dbReference type="ARBA" id="ARBA00006139"/>
    </source>
</evidence>
<dbReference type="GO" id="GO:0004190">
    <property type="term" value="F:aspartic-type endopeptidase activity"/>
    <property type="evidence" value="ECO:0007669"/>
    <property type="project" value="UniProtKB-UniRule"/>
</dbReference>
<evidence type="ECO:0000256" key="5">
    <source>
        <dbReference type="ARBA" id="ARBA00022750"/>
    </source>
</evidence>
<dbReference type="GO" id="GO:0006508">
    <property type="term" value="P:proteolysis"/>
    <property type="evidence" value="ECO:0007669"/>
    <property type="project" value="UniProtKB-KW"/>
</dbReference>
<feature type="active site" evidence="9">
    <location>
        <position position="146"/>
    </location>
</feature>
<evidence type="ECO:0000313" key="12">
    <source>
        <dbReference type="EMBL" id="GGG73481.1"/>
    </source>
</evidence>
<name>A0A917M1M8_9BACT</name>
<evidence type="ECO:0000256" key="3">
    <source>
        <dbReference type="ARBA" id="ARBA00022670"/>
    </source>
</evidence>
<proteinExistence type="inferred from homology"/>
<comment type="function">
    <text evidence="9 10">This protein specifically catalyzes the removal of signal peptides from prolipoproteins.</text>
</comment>
<accession>A0A917M1M8</accession>
<dbReference type="EMBL" id="BMGT01000002">
    <property type="protein sequence ID" value="GGG73481.1"/>
    <property type="molecule type" value="Genomic_DNA"/>
</dbReference>
<reference evidence="12" key="2">
    <citation type="submission" date="2020-09" db="EMBL/GenBank/DDBJ databases">
        <authorList>
            <person name="Sun Q."/>
            <person name="Zhou Y."/>
        </authorList>
    </citation>
    <scope>NUCLEOTIDE SEQUENCE</scope>
    <source>
        <strain evidence="12">CGMCC 1.12997</strain>
    </source>
</reference>
<keyword evidence="13" id="KW-1185">Reference proteome</keyword>
<keyword evidence="8 9" id="KW-0472">Membrane</keyword>
<evidence type="ECO:0000256" key="10">
    <source>
        <dbReference type="RuleBase" id="RU000594"/>
    </source>
</evidence>
<evidence type="ECO:0000256" key="9">
    <source>
        <dbReference type="HAMAP-Rule" id="MF_00161"/>
    </source>
</evidence>
<dbReference type="AlphaFoldDB" id="A0A917M1M8"/>
<comment type="caution">
    <text evidence="9">Lacks conserved residue(s) required for the propagation of feature annotation.</text>
</comment>
<organism evidence="12 13">
    <name type="scientific">Edaphobacter dinghuensis</name>
    <dbReference type="NCBI Taxonomy" id="1560005"/>
    <lineage>
        <taxon>Bacteria</taxon>
        <taxon>Pseudomonadati</taxon>
        <taxon>Acidobacteriota</taxon>
        <taxon>Terriglobia</taxon>
        <taxon>Terriglobales</taxon>
        <taxon>Acidobacteriaceae</taxon>
        <taxon>Edaphobacter</taxon>
    </lineage>
</organism>
<comment type="similarity">
    <text evidence="1 9 11">Belongs to the peptidase A8 family.</text>
</comment>
<dbReference type="RefSeq" id="WP_188553561.1">
    <property type="nucleotide sequence ID" value="NZ_BMGT01000002.1"/>
</dbReference>
<feature type="transmembrane region" description="Helical" evidence="9">
    <location>
        <begin position="77"/>
        <end position="93"/>
    </location>
</feature>
<feature type="transmembrane region" description="Helical" evidence="9">
    <location>
        <begin position="99"/>
        <end position="118"/>
    </location>
</feature>
<keyword evidence="4 9" id="KW-0812">Transmembrane</keyword>
<keyword evidence="3 9" id="KW-0645">Protease</keyword>
<evidence type="ECO:0000313" key="13">
    <source>
        <dbReference type="Proteomes" id="UP000647241"/>
    </source>
</evidence>
<dbReference type="EC" id="3.4.23.36" evidence="9"/>
<dbReference type="PANTHER" id="PTHR33695:SF1">
    <property type="entry name" value="LIPOPROTEIN SIGNAL PEPTIDASE"/>
    <property type="match status" value="1"/>
</dbReference>
<gene>
    <name evidence="9 12" type="primary">lspA</name>
    <name evidence="12" type="ORF">GCM10011585_14990</name>
</gene>
<sequence length="167" mass="18384">MSLTIHSKRDSRIPLLLLAALVVVADRCSKLWIVHHINPGYAIPVIPGVFRLTHVLNTGAAFSLFDSASPVVVRDSLIAFSVLAVIIVLGMLWRVGRDLSLTGIALALILGGAVGNLYDRVRFSHVVDFLEVHIVHYHWPDFNVADSCIVIGACLLLIEIFRPQSER</sequence>
<evidence type="ECO:0000256" key="8">
    <source>
        <dbReference type="ARBA" id="ARBA00023136"/>
    </source>
</evidence>
<evidence type="ECO:0000256" key="2">
    <source>
        <dbReference type="ARBA" id="ARBA00022475"/>
    </source>
</evidence>
<comment type="catalytic activity">
    <reaction evidence="9 10">
        <text>Release of signal peptides from bacterial membrane prolipoproteins. Hydrolyzes -Xaa-Yaa-Zaa-|-(S,diacylglyceryl)Cys-, in which Xaa is hydrophobic (preferably Leu), and Yaa (Ala or Ser) and Zaa (Gly or Ala) have small, neutral side chains.</text>
        <dbReference type="EC" id="3.4.23.36"/>
    </reaction>
</comment>
<dbReference type="PRINTS" id="PR00781">
    <property type="entry name" value="LIPOSIGPTASE"/>
</dbReference>
<keyword evidence="12" id="KW-0449">Lipoprotein</keyword>
<reference evidence="12" key="1">
    <citation type="journal article" date="2014" name="Int. J. Syst. Evol. Microbiol.">
        <title>Complete genome sequence of Corynebacterium casei LMG S-19264T (=DSM 44701T), isolated from a smear-ripened cheese.</title>
        <authorList>
            <consortium name="US DOE Joint Genome Institute (JGI-PGF)"/>
            <person name="Walter F."/>
            <person name="Albersmeier A."/>
            <person name="Kalinowski J."/>
            <person name="Ruckert C."/>
        </authorList>
    </citation>
    <scope>NUCLEOTIDE SEQUENCE</scope>
    <source>
        <strain evidence="12">CGMCC 1.12997</strain>
    </source>
</reference>
<dbReference type="PROSITE" id="PS00855">
    <property type="entry name" value="SPASE_II"/>
    <property type="match status" value="1"/>
</dbReference>
<evidence type="ECO:0000256" key="6">
    <source>
        <dbReference type="ARBA" id="ARBA00022801"/>
    </source>
</evidence>
<keyword evidence="5 9" id="KW-0064">Aspartyl protease</keyword>
<keyword evidence="2 9" id="KW-1003">Cell membrane</keyword>
<comment type="caution">
    <text evidence="12">The sequence shown here is derived from an EMBL/GenBank/DDBJ whole genome shotgun (WGS) entry which is preliminary data.</text>
</comment>
<dbReference type="HAMAP" id="MF_00161">
    <property type="entry name" value="LspA"/>
    <property type="match status" value="1"/>
</dbReference>
<dbReference type="Proteomes" id="UP000647241">
    <property type="component" value="Unassembled WGS sequence"/>
</dbReference>
<dbReference type="NCBIfam" id="TIGR00077">
    <property type="entry name" value="lspA"/>
    <property type="match status" value="1"/>
</dbReference>
<comment type="subcellular location">
    <subcellularLocation>
        <location evidence="9">Cell membrane</location>
        <topology evidence="9">Multi-pass membrane protein</topology>
    </subcellularLocation>
</comment>
<comment type="pathway">
    <text evidence="9">Protein modification; lipoprotein biosynthesis (signal peptide cleavage).</text>
</comment>
<dbReference type="GO" id="GO:0005886">
    <property type="term" value="C:plasma membrane"/>
    <property type="evidence" value="ECO:0007669"/>
    <property type="project" value="UniProtKB-SubCell"/>
</dbReference>
<feature type="active site" evidence="9">
    <location>
        <position position="128"/>
    </location>
</feature>
<dbReference type="Pfam" id="PF01252">
    <property type="entry name" value="Peptidase_A8"/>
    <property type="match status" value="1"/>
</dbReference>
<evidence type="ECO:0000256" key="4">
    <source>
        <dbReference type="ARBA" id="ARBA00022692"/>
    </source>
</evidence>
<protein>
    <recommendedName>
        <fullName evidence="9">Lipoprotein signal peptidase</fullName>
        <ecNumber evidence="9">3.4.23.36</ecNumber>
    </recommendedName>
    <alternativeName>
        <fullName evidence="9">Prolipoprotein signal peptidase</fullName>
    </alternativeName>
    <alternativeName>
        <fullName evidence="9">Signal peptidase II</fullName>
        <shortName evidence="9">SPase II</shortName>
    </alternativeName>
</protein>
<keyword evidence="7 9" id="KW-1133">Transmembrane helix</keyword>
<dbReference type="PANTHER" id="PTHR33695">
    <property type="entry name" value="LIPOPROTEIN SIGNAL PEPTIDASE"/>
    <property type="match status" value="1"/>
</dbReference>
<keyword evidence="6 9" id="KW-0378">Hydrolase</keyword>
<dbReference type="InterPro" id="IPR001872">
    <property type="entry name" value="Peptidase_A8"/>
</dbReference>
<evidence type="ECO:0000256" key="7">
    <source>
        <dbReference type="ARBA" id="ARBA00022989"/>
    </source>
</evidence>